<feature type="compositionally biased region" description="Acidic residues" evidence="1">
    <location>
        <begin position="878"/>
        <end position="894"/>
    </location>
</feature>
<feature type="region of interest" description="Disordered" evidence="1">
    <location>
        <begin position="998"/>
        <end position="1027"/>
    </location>
</feature>
<dbReference type="NCBIfam" id="TIGR04131">
    <property type="entry name" value="Bac_Flav_CTERM"/>
    <property type="match status" value="1"/>
</dbReference>
<evidence type="ECO:0000313" key="3">
    <source>
        <dbReference type="Proteomes" id="UP001595814"/>
    </source>
</evidence>
<dbReference type="InterPro" id="IPR026341">
    <property type="entry name" value="T9SS_type_B"/>
</dbReference>
<gene>
    <name evidence="2" type="ORF">ACFOUT_01805</name>
</gene>
<proteinExistence type="predicted"/>
<dbReference type="EMBL" id="JBHSAW010000003">
    <property type="protein sequence ID" value="MFC4094588.1"/>
    <property type="molecule type" value="Genomic_DNA"/>
</dbReference>
<dbReference type="InterPro" id="IPR036179">
    <property type="entry name" value="Ig-like_dom_sf"/>
</dbReference>
<dbReference type="InterPro" id="IPR028974">
    <property type="entry name" value="TSP_type-3_rpt"/>
</dbReference>
<comment type="caution">
    <text evidence="2">The sequence shown here is derived from an EMBL/GenBank/DDBJ whole genome shotgun (WGS) entry which is preliminary data.</text>
</comment>
<dbReference type="RefSeq" id="WP_192462467.1">
    <property type="nucleotide sequence ID" value="NZ_JACYFJ010000003.1"/>
</dbReference>
<dbReference type="SUPFAM" id="SSF48726">
    <property type="entry name" value="Immunoglobulin"/>
    <property type="match status" value="1"/>
</dbReference>
<keyword evidence="3" id="KW-1185">Reference proteome</keyword>
<dbReference type="Gene3D" id="4.10.1080.10">
    <property type="entry name" value="TSP type-3 repeat"/>
    <property type="match status" value="1"/>
</dbReference>
<dbReference type="Gene3D" id="2.60.40.10">
    <property type="entry name" value="Immunoglobulins"/>
    <property type="match status" value="1"/>
</dbReference>
<dbReference type="Pfam" id="PF17963">
    <property type="entry name" value="Big_9"/>
    <property type="match status" value="2"/>
</dbReference>
<feature type="compositionally biased region" description="Polar residues" evidence="1">
    <location>
        <begin position="900"/>
        <end position="919"/>
    </location>
</feature>
<dbReference type="Gene3D" id="2.60.40.3440">
    <property type="match status" value="2"/>
</dbReference>
<feature type="region of interest" description="Disordered" evidence="1">
    <location>
        <begin position="675"/>
        <end position="711"/>
    </location>
</feature>
<dbReference type="InterPro" id="IPR013783">
    <property type="entry name" value="Ig-like_fold"/>
</dbReference>
<dbReference type="Proteomes" id="UP001595814">
    <property type="component" value="Unassembled WGS sequence"/>
</dbReference>
<sequence length="1161" mass="126150">MVKYYPPVNLSRLLLPTLFIWFSISISWGQATSIRSGVTFSWANNQSVFSDPANLQSITINGVDYTTFVVPSNYEMTRLGPGGDGENNIWNNGTRIVTGSDAANWGTEALNAYQSLNLNHYFQSNQNGRNFCGNYSALSTTDAQIQTISYNPGIPSNPDGVIAVTERGGNNCMYIELYGIPAVGGPEQMLGSTFVRNQGNLTGVGPQAAPTTNSDYWSSGRNNENGQVIGIALYELSELAPVGSIITSIRYMGATNDHGDGKFFLMQTYAEDDSLRIKLDREGNGNIAENDLVPAGSTYTLLSNPTNGTLVFNPDGSFNYIPNPGFTGNDTFEYQVCLPAPNTGVCDTGTAIIVIKLEAVFDSANVGVNSADNSIEILLNDNFGSAGPRLNGAVTNFSQPTNGSVILMDNGTADSYDDYFTYTPTNDFLGTDIFTYEITDAGGNTDIASVYITVDYDTDSDGIDNRTDVDDDNDGILDSSEAQDCIDDDYFAWGFNSPVGTREVDFEQNPAFSSWFLANTGSIVTGAGITAASPGSELQISQIEADTYQEALTQSEYIEVSFTTASGLINPLIERMGVNWFRNSNGTTVGNSYDAAIAISNDNFTTSVLLYSDIRVHYPTNGVSEFFDLMPAGSYFNLEENTTYTIRVYTYNQQNDGNVAYSVFDDFTVRISSCQEQDTDGDMNPDHQDLDSDNDTCADTTEAGHSDNDGDFILGTSPVTIDAYGQITGQGGYTGTTTEVTQASAHMTVLASPDNVQANSGETVVFTAGISGPDLLYRWQNSRDNGITWVNLSNDANYSGAETQELTVRGVNSSLTGLYRLTATSSQNLCNPFAATVPAQLSMTSLILDSDGDGITDAFEDLNSDGDNDPSTNPTNSDNDEFPDYLDIDSDNDGIPDNVEAQTTSGYTPPSNLDENNNGLDDAYEQDGNEGLIPVNTDGEDLPDYLDTDSDNDNILDATEAHDHDHDGMPDVIFIGSDKDNDGLDDGYEGEEAIDDDINDEIDDPVNDLPDTDNDFESDYRDIDDDGDGIMTMDEDSNNDGNYANDDENNNGIPNYLEAPYTPVIVYNVVTPNGDNVHDYLTITGLESRPVNHLEIYNRWGILMYETDAYDSNGNNFTGQSLDQLSEGALERMPSGTYFYILKYEEMNGETMHLRGYLYLN</sequence>
<evidence type="ECO:0000256" key="1">
    <source>
        <dbReference type="SAM" id="MobiDB-lite"/>
    </source>
</evidence>
<evidence type="ECO:0000313" key="2">
    <source>
        <dbReference type="EMBL" id="MFC4094588.1"/>
    </source>
</evidence>
<reference evidence="3" key="1">
    <citation type="journal article" date="2019" name="Int. J. Syst. Evol. Microbiol.">
        <title>The Global Catalogue of Microorganisms (GCM) 10K type strain sequencing project: providing services to taxonomists for standard genome sequencing and annotation.</title>
        <authorList>
            <consortium name="The Broad Institute Genomics Platform"/>
            <consortium name="The Broad Institute Genome Sequencing Center for Infectious Disease"/>
            <person name="Wu L."/>
            <person name="Ma J."/>
        </authorList>
    </citation>
    <scope>NUCLEOTIDE SEQUENCE [LARGE SCALE GENOMIC DNA]</scope>
    <source>
        <strain evidence="3">CECT 7477</strain>
    </source>
</reference>
<name>A0ABV8JIH0_9FLAO</name>
<feature type="region of interest" description="Disordered" evidence="1">
    <location>
        <begin position="862"/>
        <end position="948"/>
    </location>
</feature>
<accession>A0ABV8JIH0</accession>
<dbReference type="Pfam" id="PF13585">
    <property type="entry name" value="CHU_C"/>
    <property type="match status" value="1"/>
</dbReference>
<feature type="compositionally biased region" description="Acidic residues" evidence="1">
    <location>
        <begin position="938"/>
        <end position="948"/>
    </location>
</feature>
<organism evidence="2 3">
    <name type="scientific">Euzebyella saccharophila</name>
    <dbReference type="NCBI Taxonomy" id="679664"/>
    <lineage>
        <taxon>Bacteria</taxon>
        <taxon>Pseudomonadati</taxon>
        <taxon>Bacteroidota</taxon>
        <taxon>Flavobacteriia</taxon>
        <taxon>Flavobacteriales</taxon>
        <taxon>Flavobacteriaceae</taxon>
        <taxon>Euzebyella</taxon>
    </lineage>
</organism>
<protein>
    <submittedName>
        <fullName evidence="2">Gliding motility-associated C-terminal domain-containing protein</fullName>
    </submittedName>
</protein>